<dbReference type="PANTHER" id="PTHR22838:SF23">
    <property type="entry name" value="WD REPEAT-CONTAINING PROTEIN WDS HOMOLOG"/>
    <property type="match status" value="1"/>
</dbReference>
<dbReference type="Pfam" id="PF00400">
    <property type="entry name" value="WD40"/>
    <property type="match status" value="2"/>
</dbReference>
<evidence type="ECO:0000256" key="1">
    <source>
        <dbReference type="ARBA" id="ARBA00022574"/>
    </source>
</evidence>
<gene>
    <name evidence="4" type="ORF">TRIUR3_21256</name>
</gene>
<feature type="compositionally biased region" description="Basic residues" evidence="3">
    <location>
        <begin position="912"/>
        <end position="925"/>
    </location>
</feature>
<proteinExistence type="predicted"/>
<dbReference type="Pfam" id="PF23627">
    <property type="entry name" value="LisH_WDR26"/>
    <property type="match status" value="1"/>
</dbReference>
<dbReference type="STRING" id="4572.M7YN51"/>
<dbReference type="SUPFAM" id="SSF50978">
    <property type="entry name" value="WD40 repeat-like"/>
    <property type="match status" value="1"/>
</dbReference>
<organism evidence="4">
    <name type="scientific">Triticum urartu</name>
    <name type="common">Red wild einkorn</name>
    <name type="synonym">Crithodium urartu</name>
    <dbReference type="NCBI Taxonomy" id="4572"/>
    <lineage>
        <taxon>Eukaryota</taxon>
        <taxon>Viridiplantae</taxon>
        <taxon>Streptophyta</taxon>
        <taxon>Embryophyta</taxon>
        <taxon>Tracheophyta</taxon>
        <taxon>Spermatophyta</taxon>
        <taxon>Magnoliopsida</taxon>
        <taxon>Liliopsida</taxon>
        <taxon>Poales</taxon>
        <taxon>Poaceae</taxon>
        <taxon>BOP clade</taxon>
        <taxon>Pooideae</taxon>
        <taxon>Triticodae</taxon>
        <taxon>Triticeae</taxon>
        <taxon>Triticinae</taxon>
        <taxon>Triticum</taxon>
    </lineage>
</organism>
<feature type="compositionally biased region" description="Low complexity" evidence="3">
    <location>
        <begin position="756"/>
        <end position="767"/>
    </location>
</feature>
<dbReference type="eggNOG" id="KOG0293">
    <property type="taxonomic scope" value="Eukaryota"/>
</dbReference>
<feature type="compositionally biased region" description="Acidic residues" evidence="3">
    <location>
        <begin position="784"/>
        <end position="797"/>
    </location>
</feature>
<dbReference type="PROSITE" id="PS50896">
    <property type="entry name" value="LISH"/>
    <property type="match status" value="1"/>
</dbReference>
<dbReference type="InterPro" id="IPR001680">
    <property type="entry name" value="WD40_rpt"/>
</dbReference>
<protein>
    <submittedName>
        <fullName evidence="4">WD repeat-containing protein 26</fullName>
    </submittedName>
</protein>
<dbReference type="PROSITE" id="PS50082">
    <property type="entry name" value="WD_REPEATS_2"/>
    <property type="match status" value="2"/>
</dbReference>
<keyword evidence="2" id="KW-0677">Repeat</keyword>
<dbReference type="SMART" id="SM00320">
    <property type="entry name" value="WD40"/>
    <property type="match status" value="5"/>
</dbReference>
<dbReference type="AlphaFoldDB" id="M7YN51"/>
<sequence length="1097" mass="120398">MDQPESSLPHAAVQKGQTPRHEELVRLIAQSLYSLGYRKAAATLEAESGVPLYPPEHDRLLLDVMSGRWDACAATIDSLTGITERNRAVAEFLVWRGHFLELLGTGDAGLRLATEVLSRRIAPLAIDRRCVHWLARAVVTSEGAVAPEAVAECRIGLFLDLVEALPPWFRVPSGRLEHLVETAVIQQVASCIYHNLPDEVTLFEDHKCHEEQIPSDCRQILCAHKNEVWFVRFSNDGNYLASSSSDCTAIIWKMINVVFSSNFYAMIGRWDYIQLSSDTNLGLGRSCFSCEILVFFLVEEDDTLTKKYCLEGHKSPISFVAWSPNDRMLLTCGNGESLKLWNVDTGECNLKFGAAVKHIIASCAWFPNSEKIVCASSEPESSPNMIFTCDLEGQELEMWAGERIPKVSDLAVTPDGKHLICVCPNEIWIRELRKGREWKIPERQTISSLSLSGDGQSMIVNLNSQEIHLWKTNGSSRVPDKFKGHKQGKFVIRSCFGGSDYHFIASGSEDSQTHQVCVEEGMLCTMVRNAPDSDDDDFMPPRAEVAGAANGNAKKQKAARNRGSHERLTGLYEDFDDAQKEAAKEIGMQALMNIQCTNLNNPMCDWFARLYHPDKREFVIPGRGRIPLDEESVFNTLGVPNGGMDVPYKIDTEVQSRLFPEMFPGLTSLPVNSAFANMLAAMEAAYVPHLKCVCSHDIVMAQQQMLPCFARSNVENLVGQFASGMTNLLGNLVWGWTAMSAGDREEVANQFRSFVRGGTSRPTGSSGRYDHNDSQEIPPSNEDLSVDDSDFNDDEPQDEARNDGDNRMDGNEHDTSPEHNCGASKRVREAQDADLQAASKRTKLDPVAARKREATAGGRVTTEKIAQQPPRSSARAGKAQMTIRSSPRFVSSNTGDSVVLEDMRGVAKRLKKRSNVSAHTTKHSKKDPLQRMHAKLASSDNVDFVKASAATSSHAAAKLLSSVVAVLTGNEGATSGGSNELISPRSADVAPALVSMRQGLEGSPLLSDLPHQPHQPKGPAVTQQGHQAGPHDRAAHTHTVSKAAPHVADKKSAKQAVGTRKSTRNKADQPGNVHRQDIGYVSASTFFPPAPRARSSI</sequence>
<dbReference type="PROSITE" id="PS50294">
    <property type="entry name" value="WD_REPEATS_REGION"/>
    <property type="match status" value="2"/>
</dbReference>
<feature type="region of interest" description="Disordered" evidence="3">
    <location>
        <begin position="1002"/>
        <end position="1097"/>
    </location>
</feature>
<feature type="region of interest" description="Disordered" evidence="3">
    <location>
        <begin position="912"/>
        <end position="931"/>
    </location>
</feature>
<keyword evidence="1" id="KW-0853">WD repeat</keyword>
<dbReference type="Gene3D" id="2.130.10.10">
    <property type="entry name" value="YVTN repeat-like/Quinoprotein amine dehydrogenase"/>
    <property type="match status" value="1"/>
</dbReference>
<dbReference type="EMBL" id="KD251060">
    <property type="protein sequence ID" value="EMS48361.1"/>
    <property type="molecule type" value="Genomic_DNA"/>
</dbReference>
<name>M7YN51_TRIUA</name>
<dbReference type="PANTHER" id="PTHR22838">
    <property type="entry name" value="WD REPEAT PROTEIN 26-RELATED"/>
    <property type="match status" value="1"/>
</dbReference>
<feature type="compositionally biased region" description="Basic and acidic residues" evidence="3">
    <location>
        <begin position="798"/>
        <end position="817"/>
    </location>
</feature>
<dbReference type="InterPro" id="IPR015943">
    <property type="entry name" value="WD40/YVTN_repeat-like_dom_sf"/>
</dbReference>
<reference evidence="4" key="1">
    <citation type="journal article" date="2013" name="Nature">
        <title>Draft genome of the wheat A-genome progenitor Triticum urartu.</title>
        <authorList>
            <person name="Ling H.Q."/>
            <person name="Zhao S."/>
            <person name="Liu D."/>
            <person name="Wang J."/>
            <person name="Sun H."/>
            <person name="Zhang C."/>
            <person name="Fan H."/>
            <person name="Li D."/>
            <person name="Dong L."/>
            <person name="Tao Y."/>
            <person name="Gao C."/>
            <person name="Wu H."/>
            <person name="Li Y."/>
            <person name="Cui Y."/>
            <person name="Guo X."/>
            <person name="Zheng S."/>
            <person name="Wang B."/>
            <person name="Yu K."/>
            <person name="Liang Q."/>
            <person name="Yang W."/>
            <person name="Lou X."/>
            <person name="Chen J."/>
            <person name="Feng M."/>
            <person name="Jian J."/>
            <person name="Zhang X."/>
            <person name="Luo G."/>
            <person name="Jiang Y."/>
            <person name="Liu J."/>
            <person name="Wang Z."/>
            <person name="Sha Y."/>
            <person name="Zhang B."/>
            <person name="Wu H."/>
            <person name="Tang D."/>
            <person name="Shen Q."/>
            <person name="Xue P."/>
            <person name="Zou S."/>
            <person name="Wang X."/>
            <person name="Liu X."/>
            <person name="Wang F."/>
            <person name="Yang Y."/>
            <person name="An X."/>
            <person name="Dong Z."/>
            <person name="Zhang K."/>
            <person name="Zhang X."/>
            <person name="Luo M.C."/>
            <person name="Dvorak J."/>
            <person name="Tong Y."/>
            <person name="Wang J."/>
            <person name="Yang H."/>
            <person name="Li Z."/>
            <person name="Wang D."/>
            <person name="Zhang A."/>
            <person name="Wang J."/>
        </authorList>
    </citation>
    <scope>NUCLEOTIDE SEQUENCE</scope>
</reference>
<dbReference type="InterPro" id="IPR036322">
    <property type="entry name" value="WD40_repeat_dom_sf"/>
</dbReference>
<feature type="compositionally biased region" description="Basic and acidic residues" evidence="3">
    <location>
        <begin position="842"/>
        <end position="854"/>
    </location>
</feature>
<feature type="region of interest" description="Disordered" evidence="3">
    <location>
        <begin position="754"/>
        <end position="882"/>
    </location>
</feature>
<evidence type="ECO:0000256" key="2">
    <source>
        <dbReference type="ARBA" id="ARBA00022737"/>
    </source>
</evidence>
<accession>M7YN51</accession>
<dbReference type="InterPro" id="IPR006594">
    <property type="entry name" value="LisH"/>
</dbReference>
<dbReference type="SMART" id="SM00667">
    <property type="entry name" value="LisH"/>
    <property type="match status" value="1"/>
</dbReference>
<evidence type="ECO:0000313" key="4">
    <source>
        <dbReference type="EMBL" id="EMS48361.1"/>
    </source>
</evidence>
<evidence type="ECO:0000256" key="3">
    <source>
        <dbReference type="SAM" id="MobiDB-lite"/>
    </source>
</evidence>
<dbReference type="InterPro" id="IPR051350">
    <property type="entry name" value="WD_repeat-ST_regulator"/>
</dbReference>